<protein>
    <submittedName>
        <fullName evidence="2">Uncharacterized protein</fullName>
    </submittedName>
</protein>
<gene>
    <name evidence="2" type="ORF">SAMN05421825_3788</name>
</gene>
<reference evidence="3" key="1">
    <citation type="submission" date="2016-10" db="EMBL/GenBank/DDBJ databases">
        <authorList>
            <person name="Varghese N."/>
            <person name="Submissions S."/>
        </authorList>
    </citation>
    <scope>NUCLEOTIDE SEQUENCE [LARGE SCALE GENOMIC DNA]</scope>
    <source>
        <strain evidence="3">DSM 19684</strain>
    </source>
</reference>
<dbReference type="AlphaFoldDB" id="A0A1G7W2Y0"/>
<evidence type="ECO:0000313" key="2">
    <source>
        <dbReference type="EMBL" id="SDG66365.1"/>
    </source>
</evidence>
<dbReference type="OrthoDB" id="1452610at2"/>
<evidence type="ECO:0000313" key="3">
    <source>
        <dbReference type="Proteomes" id="UP000199203"/>
    </source>
</evidence>
<feature type="transmembrane region" description="Helical" evidence="1">
    <location>
        <begin position="31"/>
        <end position="53"/>
    </location>
</feature>
<organism evidence="2 3">
    <name type="scientific">Epilithonimonas hungarica</name>
    <dbReference type="NCBI Taxonomy" id="454006"/>
    <lineage>
        <taxon>Bacteria</taxon>
        <taxon>Pseudomonadati</taxon>
        <taxon>Bacteroidota</taxon>
        <taxon>Flavobacteriia</taxon>
        <taxon>Flavobacteriales</taxon>
        <taxon>Weeksellaceae</taxon>
        <taxon>Chryseobacterium group</taxon>
        <taxon>Epilithonimonas</taxon>
    </lineage>
</organism>
<dbReference type="RefSeq" id="WP_089875240.1">
    <property type="nucleotide sequence ID" value="NZ_FNBH01000009.1"/>
</dbReference>
<name>A0A1G7W2Y0_9FLAO</name>
<feature type="transmembrane region" description="Helical" evidence="1">
    <location>
        <begin position="104"/>
        <end position="128"/>
    </location>
</feature>
<feature type="transmembrane region" description="Helical" evidence="1">
    <location>
        <begin position="59"/>
        <end position="78"/>
    </location>
</feature>
<accession>A0A1G7W2Y0</accession>
<dbReference type="STRING" id="454006.SAMN05421825_3788"/>
<proteinExistence type="predicted"/>
<dbReference type="Proteomes" id="UP000199203">
    <property type="component" value="Unassembled WGS sequence"/>
</dbReference>
<evidence type="ECO:0000256" key="1">
    <source>
        <dbReference type="SAM" id="Phobius"/>
    </source>
</evidence>
<keyword evidence="1" id="KW-1133">Transmembrane helix</keyword>
<keyword evidence="1" id="KW-0812">Transmembrane</keyword>
<sequence>MIKSILEQWLFINYCGQKIGQLKGANLKETLLNVTTGNIAIIIYGIILNIYILLGFKNIFIYLVIAILFEFFFLRKWIKKQIMPIISIEKLDANYNVTPRWKRVLFFSLSIIIILGSYFIFGFILYSIKFFK</sequence>
<keyword evidence="1" id="KW-0472">Membrane</keyword>
<dbReference type="EMBL" id="FNBH01000009">
    <property type="protein sequence ID" value="SDG66365.1"/>
    <property type="molecule type" value="Genomic_DNA"/>
</dbReference>
<keyword evidence="3" id="KW-1185">Reference proteome</keyword>